<comment type="caution">
    <text evidence="1">The sequence shown here is derived from an EMBL/GenBank/DDBJ whole genome shotgun (WGS) entry which is preliminary data.</text>
</comment>
<dbReference type="AlphaFoldDB" id="A0AAP6ZHW7"/>
<organism evidence="1 2">
    <name type="scientific">Vibrio coralliilyticus</name>
    <dbReference type="NCBI Taxonomy" id="190893"/>
    <lineage>
        <taxon>Bacteria</taxon>
        <taxon>Pseudomonadati</taxon>
        <taxon>Pseudomonadota</taxon>
        <taxon>Gammaproteobacteria</taxon>
        <taxon>Vibrionales</taxon>
        <taxon>Vibrionaceae</taxon>
        <taxon>Vibrio</taxon>
    </lineage>
</organism>
<dbReference type="InterPro" id="IPR022074">
    <property type="entry name" value="DUF3626"/>
</dbReference>
<dbReference type="EMBL" id="VTXP01000002">
    <property type="protein sequence ID" value="NOJ21736.1"/>
    <property type="molecule type" value="Genomic_DNA"/>
</dbReference>
<evidence type="ECO:0000313" key="1">
    <source>
        <dbReference type="EMBL" id="NOJ21736.1"/>
    </source>
</evidence>
<dbReference type="Pfam" id="PF12294">
    <property type="entry name" value="DUF3626"/>
    <property type="match status" value="2"/>
</dbReference>
<accession>A0AAP6ZHW7</accession>
<name>A0AAP6ZHW7_9VIBR</name>
<dbReference type="Proteomes" id="UP000576645">
    <property type="component" value="Unassembled WGS sequence"/>
</dbReference>
<protein>
    <submittedName>
        <fullName evidence="1">DUF3626 domain-containing protein</fullName>
    </submittedName>
</protein>
<proteinExistence type="predicted"/>
<gene>
    <name evidence="1" type="ORF">F0238_03215</name>
</gene>
<sequence length="289" mass="32586">MDKKFEPCSEADSINRAIEVIRAKSSTVNTLCPFPVTINFHPDRMTKEGKPILSAMAKDGVLKSQFQTGTSNGGLTAFHGGDRWKWEQRVFEGVYDQSCDHLRPKYGAIHFIESVAGGAPRFGSSYFRLNPHVLERTTFCYPDSFYEPENFATAEQVSALIALAEGDIPDELDRYVEAHIHGEIRIDRDVDALVLDPIYQGTNIEKLANELPCKIEWHGGYRAEVDVFSAFPEYRGEEFIELARQIAVNNLITPDVLSHAIYQQGFDEQNVKKVWHYLARFGYGVSGSV</sequence>
<dbReference type="RefSeq" id="WP_171351837.1">
    <property type="nucleotide sequence ID" value="NZ_VTXP01000002.1"/>
</dbReference>
<reference evidence="1 2" key="1">
    <citation type="submission" date="2019-09" db="EMBL/GenBank/DDBJ databases">
        <title>Draft genome sequencing and comparative genomics of hatchery-associated Vibrios.</title>
        <authorList>
            <person name="Kehlet-Delgado H."/>
            <person name="Mueller R.S."/>
        </authorList>
    </citation>
    <scope>NUCLEOTIDE SEQUENCE [LARGE SCALE GENOMIC DNA]</scope>
    <source>
        <strain evidence="1 2">09-121-3</strain>
    </source>
</reference>
<evidence type="ECO:0000313" key="2">
    <source>
        <dbReference type="Proteomes" id="UP000576645"/>
    </source>
</evidence>